<sequence>MKELVLKFQLITAGIGGFLGWTIGGIDSIANALVAFVVIDYLTGVMVAILERRLSSNIGFHGIIKKVMIFVFVGIGHIFDTKIIGDGGAVRTAIIFFYISNEGISIVENAAKIGLPVPEKLRNAILSLKSEEEKHYGNKN</sequence>
<keyword evidence="4 5" id="KW-0472">Membrane</keyword>
<feature type="transmembrane region" description="Helical" evidence="5">
    <location>
        <begin position="5"/>
        <end position="23"/>
    </location>
</feature>
<dbReference type="Proteomes" id="UP001314903">
    <property type="component" value="Unassembled WGS sequence"/>
</dbReference>
<evidence type="ECO:0000256" key="5">
    <source>
        <dbReference type="SAM" id="Phobius"/>
    </source>
</evidence>
<comment type="caution">
    <text evidence="6">The sequence shown here is derived from an EMBL/GenBank/DDBJ whole genome shotgun (WGS) entry which is preliminary data.</text>
</comment>
<dbReference type="NCBIfam" id="TIGR01593">
    <property type="entry name" value="holin_tox_secr"/>
    <property type="match status" value="1"/>
</dbReference>
<keyword evidence="7" id="KW-1185">Reference proteome</keyword>
<evidence type="ECO:0000256" key="1">
    <source>
        <dbReference type="ARBA" id="ARBA00004141"/>
    </source>
</evidence>
<feature type="transmembrane region" description="Helical" evidence="5">
    <location>
        <begin position="62"/>
        <end position="79"/>
    </location>
</feature>
<evidence type="ECO:0000313" key="6">
    <source>
        <dbReference type="EMBL" id="MBP2028684.1"/>
    </source>
</evidence>
<comment type="subcellular location">
    <subcellularLocation>
        <location evidence="1">Membrane</location>
        <topology evidence="1">Multi-pass membrane protein</topology>
    </subcellularLocation>
</comment>
<protein>
    <submittedName>
        <fullName evidence="6">Toxin secretion/phage lysis holin</fullName>
    </submittedName>
</protein>
<name>A0ABS4KQ00_9FIRM</name>
<dbReference type="RefSeq" id="WP_209661743.1">
    <property type="nucleotide sequence ID" value="NZ_JAGGLI010000036.1"/>
</dbReference>
<dbReference type="Pfam" id="PF05105">
    <property type="entry name" value="Phage_holin_4_1"/>
    <property type="match status" value="1"/>
</dbReference>
<accession>A0ABS4KQ00</accession>
<keyword evidence="3 5" id="KW-1133">Transmembrane helix</keyword>
<keyword evidence="2 5" id="KW-0812">Transmembrane</keyword>
<gene>
    <name evidence="6" type="ORF">J2Z35_002514</name>
</gene>
<evidence type="ECO:0000256" key="3">
    <source>
        <dbReference type="ARBA" id="ARBA00022989"/>
    </source>
</evidence>
<dbReference type="EMBL" id="JAGGLI010000036">
    <property type="protein sequence ID" value="MBP2028684.1"/>
    <property type="molecule type" value="Genomic_DNA"/>
</dbReference>
<dbReference type="InterPro" id="IPR006480">
    <property type="entry name" value="Phage_holin_4_1"/>
</dbReference>
<evidence type="ECO:0000313" key="7">
    <source>
        <dbReference type="Proteomes" id="UP001314903"/>
    </source>
</evidence>
<feature type="transmembrane region" description="Helical" evidence="5">
    <location>
        <begin position="29"/>
        <end position="50"/>
    </location>
</feature>
<evidence type="ECO:0000256" key="4">
    <source>
        <dbReference type="ARBA" id="ARBA00023136"/>
    </source>
</evidence>
<organism evidence="6 7">
    <name type="scientific">Acetoanaerobium pronyense</name>
    <dbReference type="NCBI Taxonomy" id="1482736"/>
    <lineage>
        <taxon>Bacteria</taxon>
        <taxon>Bacillati</taxon>
        <taxon>Bacillota</taxon>
        <taxon>Clostridia</taxon>
        <taxon>Peptostreptococcales</taxon>
        <taxon>Filifactoraceae</taxon>
        <taxon>Acetoanaerobium</taxon>
    </lineage>
</organism>
<reference evidence="6 7" key="1">
    <citation type="submission" date="2021-03" db="EMBL/GenBank/DDBJ databases">
        <title>Genomic Encyclopedia of Type Strains, Phase IV (KMG-IV): sequencing the most valuable type-strain genomes for metagenomic binning, comparative biology and taxonomic classification.</title>
        <authorList>
            <person name="Goeker M."/>
        </authorList>
    </citation>
    <scope>NUCLEOTIDE SEQUENCE [LARGE SCALE GENOMIC DNA]</scope>
    <source>
        <strain evidence="6 7">DSM 27512</strain>
    </source>
</reference>
<evidence type="ECO:0000256" key="2">
    <source>
        <dbReference type="ARBA" id="ARBA00022692"/>
    </source>
</evidence>
<proteinExistence type="predicted"/>